<dbReference type="PROSITE" id="PS50920">
    <property type="entry name" value="SOLCAR"/>
    <property type="match status" value="3"/>
</dbReference>
<dbReference type="Gene3D" id="1.50.40.10">
    <property type="entry name" value="Mitochondrial carrier domain"/>
    <property type="match status" value="1"/>
</dbReference>
<reference evidence="13" key="1">
    <citation type="submission" date="2025-08" db="UniProtKB">
        <authorList>
            <consortium name="RefSeq"/>
        </authorList>
    </citation>
    <scope>IDENTIFICATION</scope>
</reference>
<keyword evidence="8" id="KW-0496">Mitochondrion</keyword>
<evidence type="ECO:0000256" key="1">
    <source>
        <dbReference type="ARBA" id="ARBA00004448"/>
    </source>
</evidence>
<comment type="similarity">
    <text evidence="2 11">Belongs to the mitochondrial carrier (TC 2.A.29) family.</text>
</comment>
<evidence type="ECO:0000256" key="3">
    <source>
        <dbReference type="ARBA" id="ARBA00022448"/>
    </source>
</evidence>
<protein>
    <submittedName>
        <fullName evidence="13">Solute carrier family 25 member 40</fullName>
    </submittedName>
</protein>
<evidence type="ECO:0000256" key="8">
    <source>
        <dbReference type="ARBA" id="ARBA00023128"/>
    </source>
</evidence>
<gene>
    <name evidence="13" type="primary">LOC100906866</name>
</gene>
<dbReference type="GeneID" id="100906866"/>
<evidence type="ECO:0000256" key="6">
    <source>
        <dbReference type="ARBA" id="ARBA00022792"/>
    </source>
</evidence>
<dbReference type="PRINTS" id="PR00926">
    <property type="entry name" value="MITOCARRIER"/>
</dbReference>
<dbReference type="KEGG" id="goe:100906866"/>
<feature type="repeat" description="Solcar" evidence="10">
    <location>
        <begin position="17"/>
        <end position="129"/>
    </location>
</feature>
<organism evidence="12 13">
    <name type="scientific">Galendromus occidentalis</name>
    <name type="common">western predatory mite</name>
    <dbReference type="NCBI Taxonomy" id="34638"/>
    <lineage>
        <taxon>Eukaryota</taxon>
        <taxon>Metazoa</taxon>
        <taxon>Ecdysozoa</taxon>
        <taxon>Arthropoda</taxon>
        <taxon>Chelicerata</taxon>
        <taxon>Arachnida</taxon>
        <taxon>Acari</taxon>
        <taxon>Parasitiformes</taxon>
        <taxon>Mesostigmata</taxon>
        <taxon>Gamasina</taxon>
        <taxon>Phytoseioidea</taxon>
        <taxon>Phytoseiidae</taxon>
        <taxon>Typhlodrominae</taxon>
        <taxon>Galendromus</taxon>
    </lineage>
</organism>
<dbReference type="AlphaFoldDB" id="A0AAJ6VVA5"/>
<feature type="repeat" description="Solcar" evidence="10">
    <location>
        <begin position="230"/>
        <end position="324"/>
    </location>
</feature>
<dbReference type="InterPro" id="IPR045315">
    <property type="entry name" value="Mtm1-like"/>
</dbReference>
<keyword evidence="6" id="KW-0999">Mitochondrion inner membrane</keyword>
<keyword evidence="3 11" id="KW-0813">Transport</keyword>
<evidence type="ECO:0000256" key="11">
    <source>
        <dbReference type="RuleBase" id="RU000488"/>
    </source>
</evidence>
<keyword evidence="5" id="KW-0677">Repeat</keyword>
<name>A0AAJ6VVA5_9ACAR</name>
<evidence type="ECO:0000313" key="13">
    <source>
        <dbReference type="RefSeq" id="XP_003738484.1"/>
    </source>
</evidence>
<evidence type="ECO:0000256" key="7">
    <source>
        <dbReference type="ARBA" id="ARBA00022989"/>
    </source>
</evidence>
<dbReference type="GO" id="GO:0005743">
    <property type="term" value="C:mitochondrial inner membrane"/>
    <property type="evidence" value="ECO:0007669"/>
    <property type="project" value="UniProtKB-SubCell"/>
</dbReference>
<evidence type="ECO:0000256" key="5">
    <source>
        <dbReference type="ARBA" id="ARBA00022737"/>
    </source>
</evidence>
<dbReference type="InterPro" id="IPR023395">
    <property type="entry name" value="MCP_dom_sf"/>
</dbReference>
<evidence type="ECO:0000313" key="12">
    <source>
        <dbReference type="Proteomes" id="UP000694867"/>
    </source>
</evidence>
<keyword evidence="9 10" id="KW-0472">Membrane</keyword>
<keyword evidence="7" id="KW-1133">Transmembrane helix</keyword>
<evidence type="ECO:0000256" key="2">
    <source>
        <dbReference type="ARBA" id="ARBA00006375"/>
    </source>
</evidence>
<dbReference type="PANTHER" id="PTHR45760">
    <property type="entry name" value="FI19922P1-RELATED"/>
    <property type="match status" value="1"/>
</dbReference>
<accession>A0AAJ6VVA5</accession>
<feature type="repeat" description="Solcar" evidence="10">
    <location>
        <begin position="138"/>
        <end position="222"/>
    </location>
</feature>
<keyword evidence="12" id="KW-1185">Reference proteome</keyword>
<dbReference type="GO" id="GO:1990542">
    <property type="term" value="P:mitochondrial transmembrane transport"/>
    <property type="evidence" value="ECO:0007669"/>
    <property type="project" value="InterPro"/>
</dbReference>
<dbReference type="RefSeq" id="XP_003738484.1">
    <property type="nucleotide sequence ID" value="XM_003738436.1"/>
</dbReference>
<dbReference type="InterPro" id="IPR018108">
    <property type="entry name" value="MCP_transmembrane"/>
</dbReference>
<dbReference type="SUPFAM" id="SSF103506">
    <property type="entry name" value="Mitochondrial carrier"/>
    <property type="match status" value="1"/>
</dbReference>
<keyword evidence="4 10" id="KW-0812">Transmembrane</keyword>
<evidence type="ECO:0000256" key="4">
    <source>
        <dbReference type="ARBA" id="ARBA00022692"/>
    </source>
</evidence>
<comment type="subcellular location">
    <subcellularLocation>
        <location evidence="1">Mitochondrion inner membrane</location>
        <topology evidence="1">Multi-pass membrane protein</topology>
    </subcellularLocation>
</comment>
<dbReference type="Pfam" id="PF00153">
    <property type="entry name" value="Mito_carr"/>
    <property type="match status" value="3"/>
</dbReference>
<dbReference type="Proteomes" id="UP000694867">
    <property type="component" value="Unplaced"/>
</dbReference>
<dbReference type="InterPro" id="IPR002067">
    <property type="entry name" value="MCP"/>
</dbReference>
<evidence type="ECO:0000256" key="9">
    <source>
        <dbReference type="ARBA" id="ARBA00023136"/>
    </source>
</evidence>
<dbReference type="PANTHER" id="PTHR45760:SF2">
    <property type="entry name" value="FI19922P1-RELATED"/>
    <property type="match status" value="1"/>
</dbReference>
<proteinExistence type="inferred from homology"/>
<sequence>MIRMSTPVVPNRDISTGQRVIASSSGAVATALFMTPFDVVKVRLQSQQKALLHNRCLTYCNVLVEQVCVCPGGDRLWHQAPLKGTTDALVKIARHEGVGSLWSGLPPTLLMAVPATVIYFATYETIKYRIQRNKLIESTVGCAVTAGAAARLATVTAISPLEMCRTKLQSQKMSYGQLIRAVQEMVQARGVRSLYLGLSSTLLRDVPFSCLYWACYESLKATFVPPDSDPPLKFCISAGAMGGTVAAIVTLPFDVVKTHRQIELGEKLSQAHGRILISNPLAMLGDIYQKQGIPGLFAGMVPRIVKTAPACAIMISTYEMFKSYFLSKREELDGY</sequence>
<evidence type="ECO:0000256" key="10">
    <source>
        <dbReference type="PROSITE-ProRule" id="PRU00282"/>
    </source>
</evidence>